<dbReference type="EMBL" id="KZ774432">
    <property type="protein sequence ID" value="PTQ26371.1"/>
    <property type="molecule type" value="Genomic_DNA"/>
</dbReference>
<evidence type="ECO:0000313" key="3">
    <source>
        <dbReference type="Proteomes" id="UP000244005"/>
    </source>
</evidence>
<name>A0A2R6VXP4_MARPO</name>
<dbReference type="Proteomes" id="UP000244005">
    <property type="component" value="Unassembled WGS sequence"/>
</dbReference>
<feature type="compositionally biased region" description="Basic residues" evidence="1">
    <location>
        <begin position="112"/>
        <end position="123"/>
    </location>
</feature>
<protein>
    <submittedName>
        <fullName evidence="2">Uncharacterized protein</fullName>
    </submittedName>
</protein>
<accession>A0A2R6VXP4</accession>
<evidence type="ECO:0000256" key="1">
    <source>
        <dbReference type="SAM" id="MobiDB-lite"/>
    </source>
</evidence>
<gene>
    <name evidence="2" type="ORF">MARPO_2319s0001</name>
</gene>
<reference evidence="3" key="1">
    <citation type="journal article" date="2017" name="Cell">
        <title>Insights into land plant evolution garnered from the Marchantia polymorpha genome.</title>
        <authorList>
            <person name="Bowman J.L."/>
            <person name="Kohchi T."/>
            <person name="Yamato K.T."/>
            <person name="Jenkins J."/>
            <person name="Shu S."/>
            <person name="Ishizaki K."/>
            <person name="Yamaoka S."/>
            <person name="Nishihama R."/>
            <person name="Nakamura Y."/>
            <person name="Berger F."/>
            <person name="Adam C."/>
            <person name="Aki S.S."/>
            <person name="Althoff F."/>
            <person name="Araki T."/>
            <person name="Arteaga-Vazquez M.A."/>
            <person name="Balasubrmanian S."/>
            <person name="Barry K."/>
            <person name="Bauer D."/>
            <person name="Boehm C.R."/>
            <person name="Briginshaw L."/>
            <person name="Caballero-Perez J."/>
            <person name="Catarino B."/>
            <person name="Chen F."/>
            <person name="Chiyoda S."/>
            <person name="Chovatia M."/>
            <person name="Davies K.M."/>
            <person name="Delmans M."/>
            <person name="Demura T."/>
            <person name="Dierschke T."/>
            <person name="Dolan L."/>
            <person name="Dorantes-Acosta A.E."/>
            <person name="Eklund D.M."/>
            <person name="Florent S.N."/>
            <person name="Flores-Sandoval E."/>
            <person name="Fujiyama A."/>
            <person name="Fukuzawa H."/>
            <person name="Galik B."/>
            <person name="Grimanelli D."/>
            <person name="Grimwood J."/>
            <person name="Grossniklaus U."/>
            <person name="Hamada T."/>
            <person name="Haseloff J."/>
            <person name="Hetherington A.J."/>
            <person name="Higo A."/>
            <person name="Hirakawa Y."/>
            <person name="Hundley H.N."/>
            <person name="Ikeda Y."/>
            <person name="Inoue K."/>
            <person name="Inoue S.I."/>
            <person name="Ishida S."/>
            <person name="Jia Q."/>
            <person name="Kakita M."/>
            <person name="Kanazawa T."/>
            <person name="Kawai Y."/>
            <person name="Kawashima T."/>
            <person name="Kennedy M."/>
            <person name="Kinose K."/>
            <person name="Kinoshita T."/>
            <person name="Kohara Y."/>
            <person name="Koide E."/>
            <person name="Komatsu K."/>
            <person name="Kopischke S."/>
            <person name="Kubo M."/>
            <person name="Kyozuka J."/>
            <person name="Lagercrantz U."/>
            <person name="Lin S.S."/>
            <person name="Lindquist E."/>
            <person name="Lipzen A.M."/>
            <person name="Lu C.W."/>
            <person name="De Luna E."/>
            <person name="Martienssen R.A."/>
            <person name="Minamino N."/>
            <person name="Mizutani M."/>
            <person name="Mizutani M."/>
            <person name="Mochizuki N."/>
            <person name="Monte I."/>
            <person name="Mosher R."/>
            <person name="Nagasaki H."/>
            <person name="Nakagami H."/>
            <person name="Naramoto S."/>
            <person name="Nishitani K."/>
            <person name="Ohtani M."/>
            <person name="Okamoto T."/>
            <person name="Okumura M."/>
            <person name="Phillips J."/>
            <person name="Pollak B."/>
            <person name="Reinders A."/>
            <person name="Rovekamp M."/>
            <person name="Sano R."/>
            <person name="Sawa S."/>
            <person name="Schmid M.W."/>
            <person name="Shirakawa M."/>
            <person name="Solano R."/>
            <person name="Spunde A."/>
            <person name="Suetsugu N."/>
            <person name="Sugano S."/>
            <person name="Sugiyama A."/>
            <person name="Sun R."/>
            <person name="Suzuki Y."/>
            <person name="Takenaka M."/>
            <person name="Takezawa D."/>
            <person name="Tomogane H."/>
            <person name="Tsuzuki M."/>
            <person name="Ueda T."/>
            <person name="Umeda M."/>
            <person name="Ward J.M."/>
            <person name="Watanabe Y."/>
            <person name="Yazaki K."/>
            <person name="Yokoyama R."/>
            <person name="Yoshitake Y."/>
            <person name="Yotsui I."/>
            <person name="Zachgo S."/>
            <person name="Schmutz J."/>
        </authorList>
    </citation>
    <scope>NUCLEOTIDE SEQUENCE [LARGE SCALE GENOMIC DNA]</scope>
    <source>
        <strain evidence="3">Tak-1</strain>
    </source>
</reference>
<organism evidence="2 3">
    <name type="scientific">Marchantia polymorpha</name>
    <name type="common">Common liverwort</name>
    <name type="synonym">Marchantia aquatica</name>
    <dbReference type="NCBI Taxonomy" id="3197"/>
    <lineage>
        <taxon>Eukaryota</taxon>
        <taxon>Viridiplantae</taxon>
        <taxon>Streptophyta</taxon>
        <taxon>Embryophyta</taxon>
        <taxon>Marchantiophyta</taxon>
        <taxon>Marchantiopsida</taxon>
        <taxon>Marchantiidae</taxon>
        <taxon>Marchantiales</taxon>
        <taxon>Marchantiaceae</taxon>
        <taxon>Marchantia</taxon>
    </lineage>
</organism>
<dbReference type="AlphaFoldDB" id="A0A2R6VXP4"/>
<feature type="region of interest" description="Disordered" evidence="1">
    <location>
        <begin position="92"/>
        <end position="123"/>
    </location>
</feature>
<sequence length="123" mass="13420">MGVPWKLPPWTARSRATSMSALSLPNQIEAKRHLGDERQHVAARPSLCCRANGFSRPTSFRASCAVTMSPVSVAALDSGRPVDALVEECLQRLQDGPPNSRVAPENSVHRSSEHHRHVRPGPP</sequence>
<evidence type="ECO:0000313" key="2">
    <source>
        <dbReference type="EMBL" id="PTQ26371.1"/>
    </source>
</evidence>
<proteinExistence type="predicted"/>
<keyword evidence="3" id="KW-1185">Reference proteome</keyword>